<comment type="caution">
    <text evidence="1">The sequence shown here is derived from an EMBL/GenBank/DDBJ whole genome shotgun (WGS) entry which is preliminary data.</text>
</comment>
<dbReference type="EMBL" id="AZHX01001431">
    <property type="protein sequence ID" value="ETX03452.1"/>
    <property type="molecule type" value="Genomic_DNA"/>
</dbReference>
<reference evidence="1 2" key="1">
    <citation type="journal article" date="2014" name="Nature">
        <title>An environmental bacterial taxon with a large and distinct metabolic repertoire.</title>
        <authorList>
            <person name="Wilson M.C."/>
            <person name="Mori T."/>
            <person name="Ruckert C."/>
            <person name="Uria A.R."/>
            <person name="Helf M.J."/>
            <person name="Takada K."/>
            <person name="Gernert C."/>
            <person name="Steffens U.A."/>
            <person name="Heycke N."/>
            <person name="Schmitt S."/>
            <person name="Rinke C."/>
            <person name="Helfrich E.J."/>
            <person name="Brachmann A.O."/>
            <person name="Gurgui C."/>
            <person name="Wakimoto T."/>
            <person name="Kracht M."/>
            <person name="Crusemann M."/>
            <person name="Hentschel U."/>
            <person name="Abe I."/>
            <person name="Matsunaga S."/>
            <person name="Kalinowski J."/>
            <person name="Takeyama H."/>
            <person name="Piel J."/>
        </authorList>
    </citation>
    <scope>NUCLEOTIDE SEQUENCE [LARGE SCALE GENOMIC DNA]</scope>
    <source>
        <strain evidence="2">TSY2</strain>
    </source>
</reference>
<proteinExistence type="predicted"/>
<dbReference type="Proteomes" id="UP000019140">
    <property type="component" value="Unassembled WGS sequence"/>
</dbReference>
<dbReference type="AlphaFoldDB" id="W4M1A6"/>
<organism evidence="1 2">
    <name type="scientific">Candidatus Entotheonella gemina</name>
    <dbReference type="NCBI Taxonomy" id="1429439"/>
    <lineage>
        <taxon>Bacteria</taxon>
        <taxon>Pseudomonadati</taxon>
        <taxon>Nitrospinota/Tectimicrobiota group</taxon>
        <taxon>Candidatus Tectimicrobiota</taxon>
        <taxon>Candidatus Entotheonellia</taxon>
        <taxon>Candidatus Entotheonellales</taxon>
        <taxon>Candidatus Entotheonellaceae</taxon>
        <taxon>Candidatus Entotheonella</taxon>
    </lineage>
</organism>
<dbReference type="Pfam" id="PF10049">
    <property type="entry name" value="DUF2283"/>
    <property type="match status" value="1"/>
</dbReference>
<sequence length="73" mass="8630">MEIVYSVLQGIKNLLKFPRTQMWLDYDTEADVLYLHFEKEPHTTHSDMRDDGIILDYNEDRLVGITTLEASQR</sequence>
<evidence type="ECO:0008006" key="3">
    <source>
        <dbReference type="Google" id="ProtNLM"/>
    </source>
</evidence>
<keyword evidence="2" id="KW-1185">Reference proteome</keyword>
<evidence type="ECO:0000313" key="1">
    <source>
        <dbReference type="EMBL" id="ETX03452.1"/>
    </source>
</evidence>
<dbReference type="HOGENOM" id="CLU_185847_0_0_7"/>
<accession>W4M1A6</accession>
<dbReference type="InterPro" id="IPR019270">
    <property type="entry name" value="DUF2283"/>
</dbReference>
<protein>
    <recommendedName>
        <fullName evidence="3">DUF2283 domain-containing protein</fullName>
    </recommendedName>
</protein>
<name>W4M1A6_9BACT</name>
<gene>
    <name evidence="1" type="ORF">ETSY2_33470</name>
</gene>
<evidence type="ECO:0000313" key="2">
    <source>
        <dbReference type="Proteomes" id="UP000019140"/>
    </source>
</evidence>